<keyword evidence="1" id="KW-0677">Repeat</keyword>
<evidence type="ECO:0000256" key="3">
    <source>
        <dbReference type="PROSITE-ProRule" id="PRU00023"/>
    </source>
</evidence>
<keyword evidence="5" id="KW-0808">Transferase</keyword>
<keyword evidence="2 3" id="KW-0040">ANK repeat</keyword>
<reference evidence="5" key="1">
    <citation type="submission" date="2014-05" db="EMBL/GenBank/DDBJ databases">
        <title>The transcriptome of the halophilic microalga Tetraselmis sp. GSL018 isolated from the Great Salt Lake, Utah.</title>
        <authorList>
            <person name="Jinkerson R.E."/>
            <person name="D'Adamo S."/>
            <person name="Posewitz M.C."/>
        </authorList>
    </citation>
    <scope>NUCLEOTIDE SEQUENCE</scope>
    <source>
        <strain evidence="5">GSL018</strain>
    </source>
</reference>
<feature type="repeat" description="ANK" evidence="3">
    <location>
        <begin position="101"/>
        <end position="133"/>
    </location>
</feature>
<dbReference type="PRINTS" id="PR01415">
    <property type="entry name" value="ANKYRIN"/>
</dbReference>
<evidence type="ECO:0000256" key="2">
    <source>
        <dbReference type="ARBA" id="ARBA00023043"/>
    </source>
</evidence>
<dbReference type="PROSITE" id="PS50297">
    <property type="entry name" value="ANK_REP_REGION"/>
    <property type="match status" value="5"/>
</dbReference>
<dbReference type="SUPFAM" id="SSF48403">
    <property type="entry name" value="Ankyrin repeat"/>
    <property type="match status" value="1"/>
</dbReference>
<dbReference type="PANTHER" id="PTHR24171">
    <property type="entry name" value="ANKYRIN REPEAT DOMAIN-CONTAINING PROTEIN 39-RELATED"/>
    <property type="match status" value="1"/>
</dbReference>
<dbReference type="AlphaFoldDB" id="A0A061R9P3"/>
<dbReference type="Pfam" id="PF12796">
    <property type="entry name" value="Ank_2"/>
    <property type="match status" value="2"/>
</dbReference>
<feature type="repeat" description="ANK" evidence="3">
    <location>
        <begin position="167"/>
        <end position="199"/>
    </location>
</feature>
<dbReference type="Gene3D" id="1.25.40.20">
    <property type="entry name" value="Ankyrin repeat-containing domain"/>
    <property type="match status" value="4"/>
</dbReference>
<dbReference type="SMART" id="SM00248">
    <property type="entry name" value="ANK"/>
    <property type="match status" value="8"/>
</dbReference>
<feature type="repeat" description="ANK" evidence="3">
    <location>
        <begin position="266"/>
        <end position="298"/>
    </location>
</feature>
<organism evidence="5">
    <name type="scientific">Tetraselmis sp. GSL018</name>
    <dbReference type="NCBI Taxonomy" id="582737"/>
    <lineage>
        <taxon>Eukaryota</taxon>
        <taxon>Viridiplantae</taxon>
        <taxon>Chlorophyta</taxon>
        <taxon>core chlorophytes</taxon>
        <taxon>Chlorodendrophyceae</taxon>
        <taxon>Chlorodendrales</taxon>
        <taxon>Chlorodendraceae</taxon>
        <taxon>Tetraselmis</taxon>
    </lineage>
</organism>
<dbReference type="EMBL" id="GBEZ01019322">
    <property type="protein sequence ID" value="JAC67221.1"/>
    <property type="molecule type" value="Transcribed_RNA"/>
</dbReference>
<feature type="compositionally biased region" description="Basic and acidic residues" evidence="4">
    <location>
        <begin position="741"/>
        <end position="753"/>
    </location>
</feature>
<feature type="compositionally biased region" description="Polar residues" evidence="4">
    <location>
        <begin position="758"/>
        <end position="771"/>
    </location>
</feature>
<sequence length="771" mass="81567">MGHFHSKTFKSAASHLSADQIIQLLDDEDDEMLTTCSEVDEAMLRKVVEGTFTETVRGGDMQNAVTTGRDAALLKAAAAGKGDIIAMLVEKGGHLDTATVFGDTPLLKSAAAGHHGAVAKLIQLGADVDHANMAGSTALIIAASKGHAAVVKELLEGGASVNLGTWWGDTPLINAALHGHTAVVELLLKHGAEVDAQNKNGCTALVMAARGDHCHVIDILLEHGAAVDHKTKFGDTGLLKAAASGHELAVATLLVGGANCNHCNEWGDTALTLAAMRGHDAVLERLLDAGADTKLTNKDGKTAMELAADKGHKRCVTLLQMADRQAMRGSEAMSFLLTYNGGRLHHELTWRLNSLPRAETAAVRHLSSLREVWPLLNDLYGVDSMWHKMKVLDEAINDYKARINSTRSAVEDLAKRRHPLECDEAAMNQIVAAAQDKHLNALHEICRLYKRKKAVLEARATQVSEMQVILSDAILRSRETSRADPEVLSSKESQSRQSSVTSTPARTTPVHTPPYGSPSAVVAVPKADVPDKTAPRPRDATTTGFAPASESRRPPSAGRSPAGSEGGARSALSDQMSASSGVGGPEPTPPKQETGEAPTPGGRPPPAGAAESPLHGSQVDEASFVETVVEAERILRIARLKLAPAMSATEAASVSLIKAINEEFAVLNVVNKHLHKVVERSLSALKQVENQIDADRILADASTTAGFAAQYQAQLDKALKSFGRTAESLAEGAQLSTTESELSHDEYPHRDAMKPSASGASGTSFQHPLAG</sequence>
<keyword evidence="5" id="KW-0418">Kinase</keyword>
<protein>
    <submittedName>
        <fullName evidence="5">Tkl protein kinase</fullName>
    </submittedName>
</protein>
<evidence type="ECO:0000256" key="4">
    <source>
        <dbReference type="SAM" id="MobiDB-lite"/>
    </source>
</evidence>
<dbReference type="GO" id="GO:0016301">
    <property type="term" value="F:kinase activity"/>
    <property type="evidence" value="ECO:0007669"/>
    <property type="project" value="UniProtKB-KW"/>
</dbReference>
<feature type="region of interest" description="Disordered" evidence="4">
    <location>
        <begin position="730"/>
        <end position="771"/>
    </location>
</feature>
<feature type="repeat" description="ANK" evidence="3">
    <location>
        <begin position="134"/>
        <end position="166"/>
    </location>
</feature>
<dbReference type="InterPro" id="IPR036770">
    <property type="entry name" value="Ankyrin_rpt-contain_sf"/>
</dbReference>
<proteinExistence type="predicted"/>
<evidence type="ECO:0000256" key="1">
    <source>
        <dbReference type="ARBA" id="ARBA00022737"/>
    </source>
</evidence>
<gene>
    <name evidence="5" type="ORF">TSPGSL018_11681</name>
</gene>
<feature type="compositionally biased region" description="Low complexity" evidence="4">
    <location>
        <begin position="517"/>
        <end position="527"/>
    </location>
</feature>
<dbReference type="PROSITE" id="PS50088">
    <property type="entry name" value="ANK_REPEAT"/>
    <property type="match status" value="5"/>
</dbReference>
<dbReference type="Pfam" id="PF00023">
    <property type="entry name" value="Ank"/>
    <property type="match status" value="2"/>
</dbReference>
<feature type="compositionally biased region" description="Low complexity" evidence="4">
    <location>
        <begin position="490"/>
        <end position="503"/>
    </location>
</feature>
<feature type="region of interest" description="Disordered" evidence="4">
    <location>
        <begin position="480"/>
        <end position="617"/>
    </location>
</feature>
<feature type="repeat" description="ANK" evidence="3">
    <location>
        <begin position="200"/>
        <end position="232"/>
    </location>
</feature>
<dbReference type="PANTHER" id="PTHR24171:SF8">
    <property type="entry name" value="BRCA1-ASSOCIATED RING DOMAIN PROTEIN 1"/>
    <property type="match status" value="1"/>
</dbReference>
<evidence type="ECO:0000313" key="5">
    <source>
        <dbReference type="EMBL" id="JAC67221.1"/>
    </source>
</evidence>
<feature type="compositionally biased region" description="Basic and acidic residues" evidence="4">
    <location>
        <begin position="528"/>
        <end position="539"/>
    </location>
</feature>
<name>A0A061R9P3_9CHLO</name>
<dbReference type="InterPro" id="IPR002110">
    <property type="entry name" value="Ankyrin_rpt"/>
</dbReference>
<accession>A0A061R9P3</accession>